<dbReference type="InterPro" id="IPR014746">
    <property type="entry name" value="Gln_synth/guanido_kin_cat_dom"/>
</dbReference>
<dbReference type="Proteomes" id="UP000467132">
    <property type="component" value="Unassembled WGS sequence"/>
</dbReference>
<keyword evidence="2 5" id="KW-0547">Nucleotide-binding</keyword>
<evidence type="ECO:0000256" key="4">
    <source>
        <dbReference type="ARBA" id="ARBA00048819"/>
    </source>
</evidence>
<evidence type="ECO:0000313" key="7">
    <source>
        <dbReference type="Proteomes" id="UP000467132"/>
    </source>
</evidence>
<dbReference type="PANTHER" id="PTHR34378">
    <property type="entry name" value="GLUTAMATE--CYSTEINE LIGASE, CHLOROPLASTIC"/>
    <property type="match status" value="1"/>
</dbReference>
<evidence type="ECO:0000256" key="5">
    <source>
        <dbReference type="PIRNR" id="PIRNR017901"/>
    </source>
</evidence>
<comment type="function">
    <text evidence="5">Catalyzes the synthesis of gamma-glutamylcysteine (gamma-GC).</text>
</comment>
<evidence type="ECO:0000313" key="6">
    <source>
        <dbReference type="EMBL" id="NBI05941.1"/>
    </source>
</evidence>
<dbReference type="InterPro" id="IPR006336">
    <property type="entry name" value="GCS2"/>
</dbReference>
<dbReference type="RefSeq" id="WP_160196427.1">
    <property type="nucleotide sequence ID" value="NZ_QXXA01000004.1"/>
</dbReference>
<evidence type="ECO:0000256" key="1">
    <source>
        <dbReference type="ARBA" id="ARBA00022598"/>
    </source>
</evidence>
<dbReference type="InterPro" id="IPR035434">
    <property type="entry name" value="GCL_bact_plant"/>
</dbReference>
<dbReference type="OrthoDB" id="9780152at2"/>
<comment type="similarity">
    <text evidence="5">Belongs to the glutamate--cysteine ligase type 2 family. EgtA subfamily.</text>
</comment>
<name>A0A845QUL9_9CLOT</name>
<dbReference type="GO" id="GO:0005524">
    <property type="term" value="F:ATP binding"/>
    <property type="evidence" value="ECO:0007669"/>
    <property type="project" value="UniProtKB-UniRule"/>
</dbReference>
<keyword evidence="1 5" id="KW-0436">Ligase</keyword>
<sequence>MDSFFIDKQIKYFEEYFNNNHTKEEELKIGAEFEHFIIDKETLKSIPYFGQKGVEDTLIKLKEKGWNEVYTDNYLMGLYKKNINITLEPGAQFEVSINPFKDIKKIEDIYMNFLNDIVPILETKNQYIVCMGYQPNTKIEDIQFIPKERYKYMSEYFKDKGKYAHNMMKGTAALQVAIDYRDEVDFKRKFRLSNLLSPILSLMFDNSPIFEEEIYPNNILRTDIWNKCDNDRSKIVTGALDKDFGYSDYAKYILNNPPIIIKKEGEFIFTKEKKTKDIFDVCNISKDEFEHILTMFFPDVRVKGFIEVRMMDSVPFPLNLAGVALVKGIMYSDSNIDELLDVFKDFDDKKISIMKKRIMEYGYNADVEDFNLNNIVNKIYNLAYNSLNEYEKRYLMPLKKLISEKKTPAMNIKENMNYGLYQAIKENILNDIVLEAKNE</sequence>
<reference evidence="6 7" key="1">
    <citation type="submission" date="2018-08" db="EMBL/GenBank/DDBJ databases">
        <title>Murine metabolic-syndrome-specific gut microbial biobank.</title>
        <authorList>
            <person name="Liu C."/>
        </authorList>
    </citation>
    <scope>NUCLEOTIDE SEQUENCE [LARGE SCALE GENOMIC DNA]</scope>
    <source>
        <strain evidence="6 7">583</strain>
    </source>
</reference>
<evidence type="ECO:0000256" key="2">
    <source>
        <dbReference type="ARBA" id="ARBA00022741"/>
    </source>
</evidence>
<dbReference type="Pfam" id="PF04107">
    <property type="entry name" value="GCS2"/>
    <property type="match status" value="1"/>
</dbReference>
<comment type="catalytic activity">
    <reaction evidence="4 5">
        <text>L-cysteine + L-glutamate + ATP = gamma-L-glutamyl-L-cysteine + ADP + phosphate + H(+)</text>
        <dbReference type="Rhea" id="RHEA:13285"/>
        <dbReference type="ChEBI" id="CHEBI:15378"/>
        <dbReference type="ChEBI" id="CHEBI:29985"/>
        <dbReference type="ChEBI" id="CHEBI:30616"/>
        <dbReference type="ChEBI" id="CHEBI:35235"/>
        <dbReference type="ChEBI" id="CHEBI:43474"/>
        <dbReference type="ChEBI" id="CHEBI:58173"/>
        <dbReference type="ChEBI" id="CHEBI:456216"/>
        <dbReference type="EC" id="6.3.2.2"/>
    </reaction>
</comment>
<dbReference type="PANTHER" id="PTHR34378:SF1">
    <property type="entry name" value="GLUTAMATE--CYSTEINE LIGASE, CHLOROPLASTIC"/>
    <property type="match status" value="1"/>
</dbReference>
<organism evidence="6 7">
    <name type="scientific">Senegalia massiliensis</name>
    <dbReference type="NCBI Taxonomy" id="1720316"/>
    <lineage>
        <taxon>Bacteria</taxon>
        <taxon>Bacillati</taxon>
        <taxon>Bacillota</taxon>
        <taxon>Clostridia</taxon>
        <taxon>Eubacteriales</taxon>
        <taxon>Clostridiaceae</taxon>
        <taxon>Senegalia</taxon>
    </lineage>
</organism>
<keyword evidence="3 5" id="KW-0067">ATP-binding</keyword>
<dbReference type="EC" id="6.3.2.2" evidence="5"/>
<dbReference type="EMBL" id="QXXA01000004">
    <property type="protein sequence ID" value="NBI05941.1"/>
    <property type="molecule type" value="Genomic_DNA"/>
</dbReference>
<keyword evidence="7" id="KW-1185">Reference proteome</keyword>
<gene>
    <name evidence="6" type="ORF">D3Z33_03600</name>
</gene>
<dbReference type="GO" id="GO:0004357">
    <property type="term" value="F:glutamate-cysteine ligase activity"/>
    <property type="evidence" value="ECO:0007669"/>
    <property type="project" value="UniProtKB-UniRule"/>
</dbReference>
<dbReference type="SUPFAM" id="SSF55931">
    <property type="entry name" value="Glutamine synthetase/guanido kinase"/>
    <property type="match status" value="1"/>
</dbReference>
<protein>
    <recommendedName>
        <fullName evidence="5">Glutamate--cysteine ligase</fullName>
        <ecNumber evidence="5">6.3.2.2</ecNumber>
    </recommendedName>
</protein>
<dbReference type="PIRSF" id="PIRSF017901">
    <property type="entry name" value="GCL"/>
    <property type="match status" value="1"/>
</dbReference>
<accession>A0A845QUL9</accession>
<comment type="caution">
    <text evidence="6">The sequence shown here is derived from an EMBL/GenBank/DDBJ whole genome shotgun (WGS) entry which is preliminary data.</text>
</comment>
<dbReference type="AlphaFoldDB" id="A0A845QUL9"/>
<dbReference type="Gene3D" id="3.30.590.20">
    <property type="match status" value="1"/>
</dbReference>
<proteinExistence type="inferred from homology"/>
<evidence type="ECO:0000256" key="3">
    <source>
        <dbReference type="ARBA" id="ARBA00022840"/>
    </source>
</evidence>
<dbReference type="GO" id="GO:0006750">
    <property type="term" value="P:glutathione biosynthetic process"/>
    <property type="evidence" value="ECO:0007669"/>
    <property type="project" value="UniProtKB-UniRule"/>
</dbReference>